<comment type="subcellular location">
    <subcellularLocation>
        <location evidence="1">Cell envelope</location>
    </subcellularLocation>
</comment>
<reference evidence="4 5" key="1">
    <citation type="submission" date="2023-06" db="EMBL/GenBank/DDBJ databases">
        <authorList>
            <person name="Oyuntsetseg B."/>
            <person name="Kim S.B."/>
        </authorList>
    </citation>
    <scope>NUCLEOTIDE SEQUENCE [LARGE SCALE GENOMIC DNA]</scope>
    <source>
        <strain evidence="4 5">2-15</strain>
    </source>
</reference>
<proteinExistence type="inferred from homology"/>
<evidence type="ECO:0000256" key="2">
    <source>
        <dbReference type="ARBA" id="ARBA00007639"/>
    </source>
</evidence>
<accession>A0A9Y2I9D4</accession>
<name>A0A9Y2I9D4_9PSEU</name>
<evidence type="ECO:0000313" key="5">
    <source>
        <dbReference type="Proteomes" id="UP001236014"/>
    </source>
</evidence>
<dbReference type="InterPro" id="IPR025997">
    <property type="entry name" value="SBP_2_dom"/>
</dbReference>
<dbReference type="SUPFAM" id="SSF53822">
    <property type="entry name" value="Periplasmic binding protein-like I"/>
    <property type="match status" value="1"/>
</dbReference>
<organism evidence="4 5">
    <name type="scientific">Amycolatopsis carbonis</name>
    <dbReference type="NCBI Taxonomy" id="715471"/>
    <lineage>
        <taxon>Bacteria</taxon>
        <taxon>Bacillati</taxon>
        <taxon>Actinomycetota</taxon>
        <taxon>Actinomycetes</taxon>
        <taxon>Pseudonocardiales</taxon>
        <taxon>Pseudonocardiaceae</taxon>
        <taxon>Amycolatopsis</taxon>
    </lineage>
</organism>
<dbReference type="Gene3D" id="3.40.50.2300">
    <property type="match status" value="2"/>
</dbReference>
<dbReference type="PANTHER" id="PTHR30036">
    <property type="entry name" value="D-XYLOSE-BINDING PERIPLASMIC PROTEIN"/>
    <property type="match status" value="1"/>
</dbReference>
<dbReference type="GO" id="GO:0030246">
    <property type="term" value="F:carbohydrate binding"/>
    <property type="evidence" value="ECO:0007669"/>
    <property type="project" value="TreeGrafter"/>
</dbReference>
<evidence type="ECO:0000256" key="1">
    <source>
        <dbReference type="ARBA" id="ARBA00004196"/>
    </source>
</evidence>
<feature type="domain" description="Periplasmic binding protein" evidence="3">
    <location>
        <begin position="22"/>
        <end position="266"/>
    </location>
</feature>
<comment type="similarity">
    <text evidence="2">Belongs to the bacterial solute-binding protein 2 family.</text>
</comment>
<dbReference type="GO" id="GO:0030313">
    <property type="term" value="C:cell envelope"/>
    <property type="evidence" value="ECO:0007669"/>
    <property type="project" value="UniProtKB-SubCell"/>
</dbReference>
<dbReference type="Proteomes" id="UP001236014">
    <property type="component" value="Chromosome"/>
</dbReference>
<dbReference type="PANTHER" id="PTHR30036:SF7">
    <property type="entry name" value="ABC TRANSPORTER PERIPLASMIC-BINDING PROTEIN YPHF"/>
    <property type="match status" value="1"/>
</dbReference>
<protein>
    <submittedName>
        <fullName evidence="4">Substrate-binding domain-containing protein</fullName>
    </submittedName>
</protein>
<dbReference type="InterPro" id="IPR028082">
    <property type="entry name" value="Peripla_BP_I"/>
</dbReference>
<evidence type="ECO:0000259" key="3">
    <source>
        <dbReference type="Pfam" id="PF13407"/>
    </source>
</evidence>
<dbReference type="KEGG" id="acab:QRX50_28760"/>
<dbReference type="EMBL" id="CP127294">
    <property type="protein sequence ID" value="WIX75497.1"/>
    <property type="molecule type" value="Genomic_DNA"/>
</dbReference>
<dbReference type="RefSeq" id="WP_285966268.1">
    <property type="nucleotide sequence ID" value="NZ_CP127294.1"/>
</dbReference>
<gene>
    <name evidence="4" type="ORF">QRX50_28760</name>
</gene>
<sequence length="323" mass="34297">MNTPDRAGGWNRRLTIAVIEKNRGPYWDMVNAGWRDAAERWGLDVVFEAPEYESVDDQVEAMRRHLANGVDGLAFVATRESAFDTVVGEATGAGVPVVTFDLDAPGCGRALYVGMPTPVELGRQAGRLLAQRVPAGARVLAQTGSTGAHGAAGKLRGFREAMAEAGIEVVGGDDDGEHIDVAAANVRRLLAEYPDVAGCYGVYGYHAAVQAAAVEDAGRAGEVAIVGNDMLPETAAAIRRGSVFASIWIREYYFGYYAAAAIALAARLGTADALTLLGFAPVGLEGNQRRLQPQVITVDNLAEFEQWARVRGVFERTAATANT</sequence>
<dbReference type="InterPro" id="IPR050555">
    <property type="entry name" value="Bact_Solute-Bind_Prot2"/>
</dbReference>
<dbReference type="Pfam" id="PF13407">
    <property type="entry name" value="Peripla_BP_4"/>
    <property type="match status" value="1"/>
</dbReference>
<dbReference type="AlphaFoldDB" id="A0A9Y2I9D4"/>
<keyword evidence="5" id="KW-1185">Reference proteome</keyword>
<evidence type="ECO:0000313" key="4">
    <source>
        <dbReference type="EMBL" id="WIX75497.1"/>
    </source>
</evidence>